<dbReference type="InterPro" id="IPR002110">
    <property type="entry name" value="Ankyrin_rpt"/>
</dbReference>
<feature type="repeat" description="ANK" evidence="5">
    <location>
        <begin position="177"/>
        <end position="209"/>
    </location>
</feature>
<sequence length="267" mass="30127">MNFEAEELEDTSESGKLMYVLAEQEQTDLQRDFDRATTFMTSVAGNLGSTKLLYFYARFKQATVGKCNICRPGMFNFQGKQKWDAWNALKDISREQAMIEYIEAMDEVDPDWSSKAIGQKSSSRGFGVGVSTMLVEEEEELSDQEKSIFDWCKEGEVEQVRLLLSSEGTNIEQVDEDGLTLFHWACDRGHLEVVTLLLEREVNVNALDQDAQTPLHYACTCEHLPIIEALVKHGGNVNAKDADGNLPADNTYRKDIHQLLAISRDVT</sequence>
<dbReference type="EnsemblMetazoa" id="XM_030997215">
    <property type="protein sequence ID" value="XP_030853075"/>
    <property type="gene ID" value="LOC115919025"/>
</dbReference>
<dbReference type="SUPFAM" id="SSF47027">
    <property type="entry name" value="Acyl-CoA binding protein"/>
    <property type="match status" value="1"/>
</dbReference>
<dbReference type="SUPFAM" id="SSF48403">
    <property type="entry name" value="Ankyrin repeat"/>
    <property type="match status" value="1"/>
</dbReference>
<dbReference type="RefSeq" id="XP_030853075.1">
    <property type="nucleotide sequence ID" value="XM_030997215.1"/>
</dbReference>
<evidence type="ECO:0000256" key="5">
    <source>
        <dbReference type="PROSITE-ProRule" id="PRU00023"/>
    </source>
</evidence>
<feature type="repeat" description="ANK" evidence="5">
    <location>
        <begin position="210"/>
        <end position="242"/>
    </location>
</feature>
<dbReference type="InterPro" id="IPR036770">
    <property type="entry name" value="Ankyrin_rpt-contain_sf"/>
</dbReference>
<evidence type="ECO:0000259" key="6">
    <source>
        <dbReference type="PROSITE" id="PS51228"/>
    </source>
</evidence>
<keyword evidence="8" id="KW-1185">Reference proteome</keyword>
<dbReference type="PRINTS" id="PR00689">
    <property type="entry name" value="ACOABINDINGP"/>
</dbReference>
<dbReference type="PANTHER" id="PTHR24119">
    <property type="entry name" value="ACYL-COA-BINDING DOMAIN-CONTAINING PROTEIN 6"/>
    <property type="match status" value="1"/>
</dbReference>
<dbReference type="PROSITE" id="PS50297">
    <property type="entry name" value="ANK_REP_REGION"/>
    <property type="match status" value="2"/>
</dbReference>
<dbReference type="GeneID" id="115919025"/>
<dbReference type="Gene3D" id="1.20.80.10">
    <property type="match status" value="1"/>
</dbReference>
<dbReference type="InterPro" id="IPR035984">
    <property type="entry name" value="Acyl-CoA-binding_sf"/>
</dbReference>
<dbReference type="OrthoDB" id="10254927at2759"/>
<evidence type="ECO:0000256" key="3">
    <source>
        <dbReference type="ARBA" id="ARBA00023043"/>
    </source>
</evidence>
<evidence type="ECO:0000313" key="8">
    <source>
        <dbReference type="Proteomes" id="UP000007110"/>
    </source>
</evidence>
<feature type="domain" description="ACB" evidence="6">
    <location>
        <begin position="29"/>
        <end position="114"/>
    </location>
</feature>
<keyword evidence="2" id="KW-0677">Repeat</keyword>
<protein>
    <recommendedName>
        <fullName evidence="1">Acyl-CoA-binding domain-containing protein 6</fullName>
    </recommendedName>
</protein>
<dbReference type="Pfam" id="PF00887">
    <property type="entry name" value="ACBP"/>
    <property type="match status" value="1"/>
</dbReference>
<evidence type="ECO:0000313" key="7">
    <source>
        <dbReference type="EnsemblMetazoa" id="XP_030853075"/>
    </source>
</evidence>
<dbReference type="InParanoid" id="A0A7M7PQS8"/>
<organism evidence="7 8">
    <name type="scientific">Strongylocentrotus purpuratus</name>
    <name type="common">Purple sea urchin</name>
    <dbReference type="NCBI Taxonomy" id="7668"/>
    <lineage>
        <taxon>Eukaryota</taxon>
        <taxon>Metazoa</taxon>
        <taxon>Echinodermata</taxon>
        <taxon>Eleutherozoa</taxon>
        <taxon>Echinozoa</taxon>
        <taxon>Echinoidea</taxon>
        <taxon>Euechinoidea</taxon>
        <taxon>Echinacea</taxon>
        <taxon>Camarodonta</taxon>
        <taxon>Echinidea</taxon>
        <taxon>Strongylocentrotidae</taxon>
        <taxon>Strongylocentrotus</taxon>
    </lineage>
</organism>
<dbReference type="SMART" id="SM00248">
    <property type="entry name" value="ANK"/>
    <property type="match status" value="2"/>
</dbReference>
<dbReference type="PROSITE" id="PS51228">
    <property type="entry name" value="ACB_2"/>
    <property type="match status" value="1"/>
</dbReference>
<proteinExistence type="predicted"/>
<keyword evidence="4" id="KW-0446">Lipid-binding</keyword>
<evidence type="ECO:0000256" key="2">
    <source>
        <dbReference type="ARBA" id="ARBA00022737"/>
    </source>
</evidence>
<dbReference type="KEGG" id="spu:115919025"/>
<accession>A0A7M7PQS8</accession>
<reference evidence="7" key="2">
    <citation type="submission" date="2021-01" db="UniProtKB">
        <authorList>
            <consortium name="EnsemblMetazoa"/>
        </authorList>
    </citation>
    <scope>IDENTIFICATION</scope>
</reference>
<dbReference type="PRINTS" id="PR01415">
    <property type="entry name" value="ANKYRIN"/>
</dbReference>
<dbReference type="InterPro" id="IPR014352">
    <property type="entry name" value="FERM/acyl-CoA-bd_prot_sf"/>
</dbReference>
<dbReference type="PROSITE" id="PS50088">
    <property type="entry name" value="ANK_REPEAT"/>
    <property type="match status" value="2"/>
</dbReference>
<dbReference type="AlphaFoldDB" id="A0A7M7PQS8"/>
<dbReference type="Proteomes" id="UP000007110">
    <property type="component" value="Unassembled WGS sequence"/>
</dbReference>
<reference evidence="8" key="1">
    <citation type="submission" date="2015-02" db="EMBL/GenBank/DDBJ databases">
        <title>Genome sequencing for Strongylocentrotus purpuratus.</title>
        <authorList>
            <person name="Murali S."/>
            <person name="Liu Y."/>
            <person name="Vee V."/>
            <person name="English A."/>
            <person name="Wang M."/>
            <person name="Skinner E."/>
            <person name="Han Y."/>
            <person name="Muzny D.M."/>
            <person name="Worley K.C."/>
            <person name="Gibbs R.A."/>
        </authorList>
    </citation>
    <scope>NUCLEOTIDE SEQUENCE</scope>
</reference>
<dbReference type="PANTHER" id="PTHR24119:SF0">
    <property type="entry name" value="ACYL-COA-BINDING DOMAIN-CONTAINING PROTEIN 6"/>
    <property type="match status" value="1"/>
</dbReference>
<dbReference type="OMA" id="RPMGPVF"/>
<dbReference type="InterPro" id="IPR000582">
    <property type="entry name" value="Acyl-CoA-binding_protein"/>
</dbReference>
<evidence type="ECO:0000256" key="4">
    <source>
        <dbReference type="ARBA" id="ARBA00023121"/>
    </source>
</evidence>
<name>A0A7M7PQS8_STRPU</name>
<dbReference type="GO" id="GO:0000062">
    <property type="term" value="F:fatty-acyl-CoA binding"/>
    <property type="evidence" value="ECO:0000318"/>
    <property type="project" value="GO_Central"/>
</dbReference>
<dbReference type="Pfam" id="PF12796">
    <property type="entry name" value="Ank_2"/>
    <property type="match status" value="1"/>
</dbReference>
<dbReference type="Gene3D" id="1.25.40.20">
    <property type="entry name" value="Ankyrin repeat-containing domain"/>
    <property type="match status" value="1"/>
</dbReference>
<keyword evidence="3 5" id="KW-0040">ANK repeat</keyword>
<dbReference type="FunCoup" id="A0A7M7PQS8">
    <property type="interactions" value="904"/>
</dbReference>
<evidence type="ECO:0000256" key="1">
    <source>
        <dbReference type="ARBA" id="ARBA00018419"/>
    </source>
</evidence>